<dbReference type="InterPro" id="IPR003835">
    <property type="entry name" value="Glyco_trans_19"/>
</dbReference>
<evidence type="ECO:0000256" key="3">
    <source>
        <dbReference type="ARBA" id="ARBA00022556"/>
    </source>
</evidence>
<evidence type="ECO:0000256" key="1">
    <source>
        <dbReference type="ARBA" id="ARBA00012687"/>
    </source>
</evidence>
<comment type="caution">
    <text evidence="8">The sequence shown here is derived from an EMBL/GenBank/DDBJ whole genome shotgun (WGS) entry which is preliminary data.</text>
</comment>
<evidence type="ECO:0000256" key="4">
    <source>
        <dbReference type="ARBA" id="ARBA00022676"/>
    </source>
</evidence>
<gene>
    <name evidence="8" type="primary">lpxB_19</name>
    <name evidence="8" type="ORF">SDC9_170973</name>
</gene>
<dbReference type="GO" id="GO:0009245">
    <property type="term" value="P:lipid A biosynthetic process"/>
    <property type="evidence" value="ECO:0007669"/>
    <property type="project" value="UniProtKB-KW"/>
</dbReference>
<evidence type="ECO:0000256" key="2">
    <source>
        <dbReference type="ARBA" id="ARBA00022516"/>
    </source>
</evidence>
<dbReference type="EC" id="2.4.1.182" evidence="1"/>
<name>A0A645G9K0_9ZZZZ</name>
<evidence type="ECO:0000256" key="6">
    <source>
        <dbReference type="ARBA" id="ARBA00023098"/>
    </source>
</evidence>
<keyword evidence="4 8" id="KW-0328">Glycosyltransferase</keyword>
<dbReference type="PANTHER" id="PTHR30372:SF4">
    <property type="entry name" value="LIPID-A-DISACCHARIDE SYNTHASE, MITOCHONDRIAL-RELATED"/>
    <property type="match status" value="1"/>
</dbReference>
<evidence type="ECO:0000256" key="7">
    <source>
        <dbReference type="ARBA" id="ARBA00048975"/>
    </source>
</evidence>
<keyword evidence="5 8" id="KW-0808">Transferase</keyword>
<comment type="catalytic activity">
    <reaction evidence="7">
        <text>a lipid X + a UDP-2-N,3-O-bis[(3R)-3-hydroxyacyl]-alpha-D-glucosamine = a lipid A disaccharide + UDP + H(+)</text>
        <dbReference type="Rhea" id="RHEA:67828"/>
        <dbReference type="ChEBI" id="CHEBI:15378"/>
        <dbReference type="ChEBI" id="CHEBI:58223"/>
        <dbReference type="ChEBI" id="CHEBI:137748"/>
        <dbReference type="ChEBI" id="CHEBI:176338"/>
        <dbReference type="ChEBI" id="CHEBI:176343"/>
        <dbReference type="EC" id="2.4.1.182"/>
    </reaction>
</comment>
<keyword evidence="2" id="KW-0444">Lipid biosynthesis</keyword>
<dbReference type="GO" id="GO:0016020">
    <property type="term" value="C:membrane"/>
    <property type="evidence" value="ECO:0007669"/>
    <property type="project" value="GOC"/>
</dbReference>
<accession>A0A645G9K0</accession>
<proteinExistence type="predicted"/>
<dbReference type="SUPFAM" id="SSF53756">
    <property type="entry name" value="UDP-Glycosyltransferase/glycogen phosphorylase"/>
    <property type="match status" value="1"/>
</dbReference>
<reference evidence="8" key="1">
    <citation type="submission" date="2019-08" db="EMBL/GenBank/DDBJ databases">
        <authorList>
            <person name="Kucharzyk K."/>
            <person name="Murdoch R.W."/>
            <person name="Higgins S."/>
            <person name="Loffler F."/>
        </authorList>
    </citation>
    <scope>NUCLEOTIDE SEQUENCE</scope>
</reference>
<dbReference type="GO" id="GO:0005543">
    <property type="term" value="F:phospholipid binding"/>
    <property type="evidence" value="ECO:0007669"/>
    <property type="project" value="TreeGrafter"/>
</dbReference>
<dbReference type="EMBL" id="VSSQ01072139">
    <property type="protein sequence ID" value="MPN23581.1"/>
    <property type="molecule type" value="Genomic_DNA"/>
</dbReference>
<dbReference type="Pfam" id="PF02684">
    <property type="entry name" value="LpxB"/>
    <property type="match status" value="1"/>
</dbReference>
<keyword evidence="6" id="KW-0443">Lipid metabolism</keyword>
<protein>
    <recommendedName>
        <fullName evidence="1">lipid-A-disaccharide synthase</fullName>
        <ecNumber evidence="1">2.4.1.182</ecNumber>
    </recommendedName>
</protein>
<organism evidence="8">
    <name type="scientific">bioreactor metagenome</name>
    <dbReference type="NCBI Taxonomy" id="1076179"/>
    <lineage>
        <taxon>unclassified sequences</taxon>
        <taxon>metagenomes</taxon>
        <taxon>ecological metagenomes</taxon>
    </lineage>
</organism>
<keyword evidence="3" id="KW-0441">Lipid A biosynthesis</keyword>
<dbReference type="PANTHER" id="PTHR30372">
    <property type="entry name" value="LIPID-A-DISACCHARIDE SYNTHASE"/>
    <property type="match status" value="1"/>
</dbReference>
<dbReference type="AlphaFoldDB" id="A0A645G9K0"/>
<sequence length="238" mass="25819">MLSIFPFEPEWYAQHAPKLKVVYVGHPIVDRHLHAPVSTAESTSAPHVVLLPGSRTGELKRHLPVVYDAAQLIRARKPGARFTLVLPDAGLAAQARGAGLPPFIDLRIGELSQTLATADLAIASTGTVTLECAWFRVPTIALYKTSWSTYQIAKRIITVKYLAMPNLLADAPVFPEFIQSDADGEKIGAAASDLLDNRARRQQIRGELERIAASLGKPGAVHRAAEAILNLQGHSTLR</sequence>
<evidence type="ECO:0000313" key="8">
    <source>
        <dbReference type="EMBL" id="MPN23581.1"/>
    </source>
</evidence>
<evidence type="ECO:0000256" key="5">
    <source>
        <dbReference type="ARBA" id="ARBA00022679"/>
    </source>
</evidence>
<dbReference type="GO" id="GO:0008915">
    <property type="term" value="F:lipid-A-disaccharide synthase activity"/>
    <property type="evidence" value="ECO:0007669"/>
    <property type="project" value="UniProtKB-EC"/>
</dbReference>